<dbReference type="RefSeq" id="WP_338448047.1">
    <property type="nucleotide sequence ID" value="NZ_CP137640.1"/>
</dbReference>
<proteinExistence type="predicted"/>
<sequence>MYRHFIVKKTVKHRKECFCRDQAHAHGITIHEGDIIEIINDRKYIVDKGWYFLISLNNLYEFYLSLEDLEHYYAKGIIVSTADIELSLNYFQYKINEALDTVDEELFCHFTQKFIETRALILKIENYVHKLAL</sequence>
<dbReference type="Proteomes" id="UP001357223">
    <property type="component" value="Chromosome"/>
</dbReference>
<accession>A0ABZ2CDD5</accession>
<reference evidence="1 2" key="1">
    <citation type="submission" date="2023-10" db="EMBL/GenBank/DDBJ databases">
        <title>Niallia locisalis sp.nov. isolated from a salt pond sample.</title>
        <authorList>
            <person name="Li X.-J."/>
            <person name="Dong L."/>
        </authorList>
    </citation>
    <scope>NUCLEOTIDE SEQUENCE [LARGE SCALE GENOMIC DNA]</scope>
    <source>
        <strain evidence="1 2">DSM 29761</strain>
    </source>
</reference>
<keyword evidence="2" id="KW-1185">Reference proteome</keyword>
<organism evidence="1 2">
    <name type="scientific">Niallia oryzisoli</name>
    <dbReference type="NCBI Taxonomy" id="1737571"/>
    <lineage>
        <taxon>Bacteria</taxon>
        <taxon>Bacillati</taxon>
        <taxon>Bacillota</taxon>
        <taxon>Bacilli</taxon>
        <taxon>Bacillales</taxon>
        <taxon>Bacillaceae</taxon>
        <taxon>Niallia</taxon>
    </lineage>
</organism>
<evidence type="ECO:0000313" key="1">
    <source>
        <dbReference type="EMBL" id="WVX79114.1"/>
    </source>
</evidence>
<evidence type="ECO:0008006" key="3">
    <source>
        <dbReference type="Google" id="ProtNLM"/>
    </source>
</evidence>
<name>A0ABZ2CDD5_9BACI</name>
<dbReference type="EMBL" id="CP137640">
    <property type="protein sequence ID" value="WVX79114.1"/>
    <property type="molecule type" value="Genomic_DNA"/>
</dbReference>
<protein>
    <recommendedName>
        <fullName evidence="3">IDEAL domain-containing protein</fullName>
    </recommendedName>
</protein>
<evidence type="ECO:0000313" key="2">
    <source>
        <dbReference type="Proteomes" id="UP001357223"/>
    </source>
</evidence>
<gene>
    <name evidence="1" type="ORF">R4Z09_17575</name>
</gene>